<keyword evidence="7 11" id="KW-0808">Transferase</keyword>
<reference evidence="11" key="1">
    <citation type="journal article" date="2020" name="mSystems">
        <title>Genome- and Community-Level Interaction Insights into Carbon Utilization and Element Cycling Functions of Hydrothermarchaeota in Hydrothermal Sediment.</title>
        <authorList>
            <person name="Zhou Z."/>
            <person name="Liu Y."/>
            <person name="Xu W."/>
            <person name="Pan J."/>
            <person name="Luo Z.H."/>
            <person name="Li M."/>
        </authorList>
    </citation>
    <scope>NUCLEOTIDE SEQUENCE [LARGE SCALE GENOMIC DNA]</scope>
    <source>
        <strain evidence="11">SpSt-69</strain>
    </source>
</reference>
<evidence type="ECO:0000256" key="7">
    <source>
        <dbReference type="ARBA" id="ARBA00022679"/>
    </source>
</evidence>
<dbReference type="GO" id="GO:0009245">
    <property type="term" value="P:lipid A biosynthetic process"/>
    <property type="evidence" value="ECO:0007669"/>
    <property type="project" value="UniProtKB-UniRule"/>
</dbReference>
<evidence type="ECO:0000256" key="5">
    <source>
        <dbReference type="ARBA" id="ARBA00022556"/>
    </source>
</evidence>
<keyword evidence="6 11" id="KW-0328">Glycosyltransferase</keyword>
<comment type="function">
    <text evidence="1">Condensation of UDP-2,3-diacylglucosamine and 2,3-diacylglucosamine-1-phosphate to form lipid A disaccharide, a precursor of lipid A, a phosphorylated glycolipid that anchors the lipopolysaccharide to the outer membrane of the cell.</text>
</comment>
<name>A0A7V3ZZ06_UNCW3</name>
<evidence type="ECO:0000256" key="10">
    <source>
        <dbReference type="NCBIfam" id="TIGR00215"/>
    </source>
</evidence>
<evidence type="ECO:0000256" key="9">
    <source>
        <dbReference type="ARBA" id="ARBA00048975"/>
    </source>
</evidence>
<dbReference type="NCBIfam" id="TIGR00215">
    <property type="entry name" value="lpxB"/>
    <property type="match status" value="1"/>
</dbReference>
<dbReference type="GO" id="GO:0005543">
    <property type="term" value="F:phospholipid binding"/>
    <property type="evidence" value="ECO:0007669"/>
    <property type="project" value="TreeGrafter"/>
</dbReference>
<dbReference type="SUPFAM" id="SSF53756">
    <property type="entry name" value="UDP-Glycosyltransferase/glycogen phosphorylase"/>
    <property type="match status" value="1"/>
</dbReference>
<dbReference type="GO" id="GO:0008915">
    <property type="term" value="F:lipid-A-disaccharide synthase activity"/>
    <property type="evidence" value="ECO:0007669"/>
    <property type="project" value="UniProtKB-UniRule"/>
</dbReference>
<keyword evidence="5" id="KW-0441">Lipid A biosynthesis</keyword>
<keyword evidence="4" id="KW-0444">Lipid biosynthesis</keyword>
<evidence type="ECO:0000256" key="3">
    <source>
        <dbReference type="ARBA" id="ARBA00020902"/>
    </source>
</evidence>
<sequence length="372" mass="42083">MKFFISCGEVSGDIHASSLVRELRKFIPDATFIGIGGENLKKEGVEIFIDIKEMGVIGFVEAIKSLPKTIKHLKLAVEKAKEADYCIFVDYPGFNLQLGKRTHQMGKKNIYYILPQVWAWGEKRIKTLKSHFDLLISIIPFEEDYFRNRGVTVHYVGSPVLDKVLQEGEHLETITVPHNKRIIGILPGSRKSEVERLLPHVKSIMETMNQKRDDLFFILSRRVPYTFDGPPNTLLYDGHPYSIMKTADVLLVASGTATLETAIFEKPMVVFYKTSIGTYLAGRMVAKIRNISLVNLVAGEEVVPEFVQKINNHEVAKRLLAYLENNNLYLETVSKLREVKNKLKPGAAQNAAKLIYEEVLRDGNAGTYKKPS</sequence>
<accession>A0A7V3ZZ06</accession>
<evidence type="ECO:0000313" key="11">
    <source>
        <dbReference type="EMBL" id="HGL18257.1"/>
    </source>
</evidence>
<dbReference type="GO" id="GO:0016020">
    <property type="term" value="C:membrane"/>
    <property type="evidence" value="ECO:0007669"/>
    <property type="project" value="GOC"/>
</dbReference>
<dbReference type="InterPro" id="IPR003835">
    <property type="entry name" value="Glyco_trans_19"/>
</dbReference>
<evidence type="ECO:0000256" key="2">
    <source>
        <dbReference type="ARBA" id="ARBA00012687"/>
    </source>
</evidence>
<comment type="caution">
    <text evidence="11">The sequence shown here is derived from an EMBL/GenBank/DDBJ whole genome shotgun (WGS) entry which is preliminary data.</text>
</comment>
<dbReference type="PANTHER" id="PTHR30372">
    <property type="entry name" value="LIPID-A-DISACCHARIDE SYNTHASE"/>
    <property type="match status" value="1"/>
</dbReference>
<dbReference type="Pfam" id="PF02684">
    <property type="entry name" value="LpxB"/>
    <property type="match status" value="1"/>
</dbReference>
<evidence type="ECO:0000256" key="4">
    <source>
        <dbReference type="ARBA" id="ARBA00022516"/>
    </source>
</evidence>
<dbReference type="PANTHER" id="PTHR30372:SF4">
    <property type="entry name" value="LIPID-A-DISACCHARIDE SYNTHASE, MITOCHONDRIAL-RELATED"/>
    <property type="match status" value="1"/>
</dbReference>
<evidence type="ECO:0000256" key="8">
    <source>
        <dbReference type="ARBA" id="ARBA00023098"/>
    </source>
</evidence>
<evidence type="ECO:0000256" key="1">
    <source>
        <dbReference type="ARBA" id="ARBA00002056"/>
    </source>
</evidence>
<gene>
    <name evidence="11" type="primary">lpxB</name>
    <name evidence="11" type="ORF">ENU66_08020</name>
</gene>
<comment type="catalytic activity">
    <reaction evidence="9">
        <text>a lipid X + a UDP-2-N,3-O-bis[(3R)-3-hydroxyacyl]-alpha-D-glucosamine = a lipid A disaccharide + UDP + H(+)</text>
        <dbReference type="Rhea" id="RHEA:67828"/>
        <dbReference type="ChEBI" id="CHEBI:15378"/>
        <dbReference type="ChEBI" id="CHEBI:58223"/>
        <dbReference type="ChEBI" id="CHEBI:137748"/>
        <dbReference type="ChEBI" id="CHEBI:176338"/>
        <dbReference type="ChEBI" id="CHEBI:176343"/>
        <dbReference type="EC" id="2.4.1.182"/>
    </reaction>
</comment>
<dbReference type="AlphaFoldDB" id="A0A7V3ZZ06"/>
<organism evidence="11">
    <name type="scientific">candidate division WOR-3 bacterium</name>
    <dbReference type="NCBI Taxonomy" id="2052148"/>
    <lineage>
        <taxon>Bacteria</taxon>
        <taxon>Bacteria division WOR-3</taxon>
    </lineage>
</organism>
<dbReference type="EMBL" id="DTDJ01000048">
    <property type="protein sequence ID" value="HGL18257.1"/>
    <property type="molecule type" value="Genomic_DNA"/>
</dbReference>
<protein>
    <recommendedName>
        <fullName evidence="3 10">Lipid-A-disaccharide synthase</fullName>
        <ecNumber evidence="2 10">2.4.1.182</ecNumber>
    </recommendedName>
</protein>
<keyword evidence="8" id="KW-0443">Lipid metabolism</keyword>
<evidence type="ECO:0000256" key="6">
    <source>
        <dbReference type="ARBA" id="ARBA00022676"/>
    </source>
</evidence>
<dbReference type="EC" id="2.4.1.182" evidence="2 10"/>
<proteinExistence type="predicted"/>